<dbReference type="OrthoDB" id="7067875at2"/>
<keyword evidence="1" id="KW-0472">Membrane</keyword>
<feature type="transmembrane region" description="Helical" evidence="1">
    <location>
        <begin position="162"/>
        <end position="179"/>
    </location>
</feature>
<feature type="transmembrane region" description="Helical" evidence="1">
    <location>
        <begin position="244"/>
        <end position="262"/>
    </location>
</feature>
<keyword evidence="1" id="KW-1133">Transmembrane helix</keyword>
<keyword evidence="3" id="KW-1185">Reference proteome</keyword>
<evidence type="ECO:0008006" key="4">
    <source>
        <dbReference type="Google" id="ProtNLM"/>
    </source>
</evidence>
<gene>
    <name evidence="2" type="ORF">C882_3049</name>
</gene>
<feature type="transmembrane region" description="Helical" evidence="1">
    <location>
        <begin position="191"/>
        <end position="212"/>
    </location>
</feature>
<name>K9H139_9PROT</name>
<evidence type="ECO:0000313" key="3">
    <source>
        <dbReference type="Proteomes" id="UP000009881"/>
    </source>
</evidence>
<feature type="transmembrane region" description="Helical" evidence="1">
    <location>
        <begin position="77"/>
        <end position="95"/>
    </location>
</feature>
<comment type="caution">
    <text evidence="2">The sequence shown here is derived from an EMBL/GenBank/DDBJ whole genome shotgun (WGS) entry which is preliminary data.</text>
</comment>
<dbReference type="AlphaFoldDB" id="K9H139"/>
<evidence type="ECO:0000313" key="2">
    <source>
        <dbReference type="EMBL" id="EKV31985.1"/>
    </source>
</evidence>
<dbReference type="RefSeq" id="WP_009539246.1">
    <property type="nucleotide sequence ID" value="NZ_ANHY01000004.1"/>
</dbReference>
<reference evidence="2 3" key="1">
    <citation type="journal article" date="2013" name="Genome Announc.">
        <title>Draft Genome Sequence of an Alphaproteobacterium, Caenispirillum salinarum AK4(T), Isolated from a Solar Saltern.</title>
        <authorList>
            <person name="Khatri I."/>
            <person name="Singh A."/>
            <person name="Korpole S."/>
            <person name="Pinnaka A.K."/>
            <person name="Subramanian S."/>
        </authorList>
    </citation>
    <scope>NUCLEOTIDE SEQUENCE [LARGE SCALE GENOMIC DNA]</scope>
    <source>
        <strain evidence="2 3">AK4</strain>
    </source>
</reference>
<dbReference type="eggNOG" id="ENOG5032Z6T">
    <property type="taxonomic scope" value="Bacteria"/>
</dbReference>
<accession>K9H139</accession>
<protein>
    <recommendedName>
        <fullName evidence="4">Transmembrane protein</fullName>
    </recommendedName>
</protein>
<dbReference type="Proteomes" id="UP000009881">
    <property type="component" value="Unassembled WGS sequence"/>
</dbReference>
<dbReference type="EMBL" id="ANHY01000004">
    <property type="protein sequence ID" value="EKV31985.1"/>
    <property type="molecule type" value="Genomic_DNA"/>
</dbReference>
<evidence type="ECO:0000256" key="1">
    <source>
        <dbReference type="SAM" id="Phobius"/>
    </source>
</evidence>
<sequence>MQDDTPTRERPAGAARLLTPFISPHPLFRARRATLPWLLWFGMPVGFAVVTLILRLVAPDAYHWFAGDNEFGFGENLTAALFLLSAPPAAWLAMVDGVKQVPWLRLGLALFAVLAVLVAGEEWSWGQHFFGWGTPDWMADVNKQNETNLHNMAERALDQKPRAIAAALILVFGVILPLWRKRGGLAWLDRYPIASWLMPSATLAPAALLVFLPRIFDRIQVWFDVTLPPPFDIPTRHHQEMQETFIAMTVFLYITTLALRAWRWRTGRD</sequence>
<feature type="transmembrane region" description="Helical" evidence="1">
    <location>
        <begin position="102"/>
        <end position="120"/>
    </location>
</feature>
<proteinExistence type="predicted"/>
<organism evidence="2 3">
    <name type="scientific">Caenispirillum salinarum AK4</name>
    <dbReference type="NCBI Taxonomy" id="1238182"/>
    <lineage>
        <taxon>Bacteria</taxon>
        <taxon>Pseudomonadati</taxon>
        <taxon>Pseudomonadota</taxon>
        <taxon>Alphaproteobacteria</taxon>
        <taxon>Rhodospirillales</taxon>
        <taxon>Novispirillaceae</taxon>
        <taxon>Caenispirillum</taxon>
    </lineage>
</organism>
<feature type="transmembrane region" description="Helical" evidence="1">
    <location>
        <begin position="37"/>
        <end position="57"/>
    </location>
</feature>
<keyword evidence="1" id="KW-0812">Transmembrane</keyword>